<dbReference type="Gene3D" id="3.40.50.1820">
    <property type="entry name" value="alpha/beta hydrolase"/>
    <property type="match status" value="1"/>
</dbReference>
<accession>A0A9P4S2L5</accession>
<evidence type="ECO:0000259" key="1">
    <source>
        <dbReference type="Pfam" id="PF07859"/>
    </source>
</evidence>
<feature type="domain" description="Alpha/beta hydrolase fold-3" evidence="1">
    <location>
        <begin position="44"/>
        <end position="170"/>
    </location>
</feature>
<reference evidence="2" key="1">
    <citation type="journal article" date="2020" name="Stud. Mycol.">
        <title>101 Dothideomycetes genomes: a test case for predicting lifestyles and emergence of pathogens.</title>
        <authorList>
            <person name="Haridas S."/>
            <person name="Albert R."/>
            <person name="Binder M."/>
            <person name="Bloem J."/>
            <person name="Labutti K."/>
            <person name="Salamov A."/>
            <person name="Andreopoulos B."/>
            <person name="Baker S."/>
            <person name="Barry K."/>
            <person name="Bills G."/>
            <person name="Bluhm B."/>
            <person name="Cannon C."/>
            <person name="Castanera R."/>
            <person name="Culley D."/>
            <person name="Daum C."/>
            <person name="Ezra D."/>
            <person name="Gonzalez J."/>
            <person name="Henrissat B."/>
            <person name="Kuo A."/>
            <person name="Liang C."/>
            <person name="Lipzen A."/>
            <person name="Lutzoni F."/>
            <person name="Magnuson J."/>
            <person name="Mondo S."/>
            <person name="Nolan M."/>
            <person name="Ohm R."/>
            <person name="Pangilinan J."/>
            <person name="Park H.-J."/>
            <person name="Ramirez L."/>
            <person name="Alfaro M."/>
            <person name="Sun H."/>
            <person name="Tritt A."/>
            <person name="Yoshinaga Y."/>
            <person name="Zwiers L.-H."/>
            <person name="Turgeon B."/>
            <person name="Goodwin S."/>
            <person name="Spatafora J."/>
            <person name="Crous P."/>
            <person name="Grigoriev I."/>
        </authorList>
    </citation>
    <scope>NUCLEOTIDE SEQUENCE</scope>
    <source>
        <strain evidence="2">CBS 101060</strain>
    </source>
</reference>
<dbReference type="Pfam" id="PF07859">
    <property type="entry name" value="Abhydrolase_3"/>
    <property type="match status" value="1"/>
</dbReference>
<protein>
    <submittedName>
        <fullName evidence="2">Alpha/beta-hydrolase</fullName>
    </submittedName>
</protein>
<dbReference type="EMBL" id="MU006113">
    <property type="protein sequence ID" value="KAF2834949.1"/>
    <property type="molecule type" value="Genomic_DNA"/>
</dbReference>
<dbReference type="OrthoDB" id="19653at2759"/>
<dbReference type="InterPro" id="IPR029058">
    <property type="entry name" value="AB_hydrolase_fold"/>
</dbReference>
<name>A0A9P4S2L5_9PEZI</name>
<organism evidence="2 3">
    <name type="scientific">Patellaria atrata CBS 101060</name>
    <dbReference type="NCBI Taxonomy" id="1346257"/>
    <lineage>
        <taxon>Eukaryota</taxon>
        <taxon>Fungi</taxon>
        <taxon>Dikarya</taxon>
        <taxon>Ascomycota</taxon>
        <taxon>Pezizomycotina</taxon>
        <taxon>Dothideomycetes</taxon>
        <taxon>Dothideomycetes incertae sedis</taxon>
        <taxon>Patellariales</taxon>
        <taxon>Patellariaceae</taxon>
        <taxon>Patellaria</taxon>
    </lineage>
</organism>
<dbReference type="SUPFAM" id="SSF53474">
    <property type="entry name" value="alpha/beta-Hydrolases"/>
    <property type="match status" value="1"/>
</dbReference>
<dbReference type="Proteomes" id="UP000799429">
    <property type="component" value="Unassembled WGS sequence"/>
</dbReference>
<dbReference type="GO" id="GO:0016787">
    <property type="term" value="F:hydrolase activity"/>
    <property type="evidence" value="ECO:0007669"/>
    <property type="project" value="InterPro"/>
</dbReference>
<dbReference type="PANTHER" id="PTHR23024">
    <property type="entry name" value="ARYLACETAMIDE DEACETYLASE"/>
    <property type="match status" value="1"/>
</dbReference>
<dbReference type="InterPro" id="IPR013094">
    <property type="entry name" value="AB_hydrolase_3"/>
</dbReference>
<sequence>MVHKAFHPFDITDVAYKTVQNHEVLTSILIPKTITPGKYPLGIRFHGGSLVHGSRLCEWVSPWVLSFAHSTPAIVLCPDYQLLPESNGIAILSDLRDLWAWIHSSLATHLHALRPGLEIDLSRVLVTGESAGGYVATQLVLQRALTERAEGEGGVCSIKALVLHYPMLDLSAPWYNTPQPLSMPSWPTPAPGAVETWLRDLPDGLVISASDPVPEEKRRVMMAAMWLQGLCGKWLVRGVDTKEEREAAFPFKMLERVKREAGSVPPVLVVHGKEDDLVPVEGTEHFVQLMGRLFPDTPVVAKFEPGGHGFDDDFTVDVPVIREGLNFIDQIPGKKG</sequence>
<dbReference type="PANTHER" id="PTHR23024:SF339">
    <property type="entry name" value="ALPHA_BETA HYDROLASE FOLD-3 DOMAIN-CONTAINING PROTEIN"/>
    <property type="match status" value="1"/>
</dbReference>
<comment type="caution">
    <text evidence="2">The sequence shown here is derived from an EMBL/GenBank/DDBJ whole genome shotgun (WGS) entry which is preliminary data.</text>
</comment>
<evidence type="ECO:0000313" key="3">
    <source>
        <dbReference type="Proteomes" id="UP000799429"/>
    </source>
</evidence>
<gene>
    <name evidence="2" type="ORF">M501DRAFT_1061330</name>
</gene>
<keyword evidence="3" id="KW-1185">Reference proteome</keyword>
<evidence type="ECO:0000313" key="2">
    <source>
        <dbReference type="EMBL" id="KAF2834949.1"/>
    </source>
</evidence>
<dbReference type="InterPro" id="IPR050466">
    <property type="entry name" value="Carboxylest/Gibb_receptor"/>
</dbReference>
<proteinExistence type="predicted"/>
<dbReference type="AlphaFoldDB" id="A0A9P4S2L5"/>